<accession>A0ABV6BB20</accession>
<keyword evidence="8" id="KW-1185">Reference proteome</keyword>
<dbReference type="Gene3D" id="3.40.630.20">
    <property type="entry name" value="Peptidase C15, pyroglutamyl peptidase I-like"/>
    <property type="match status" value="1"/>
</dbReference>
<evidence type="ECO:0000256" key="5">
    <source>
        <dbReference type="ARBA" id="ARBA00022807"/>
    </source>
</evidence>
<dbReference type="InterPro" id="IPR029762">
    <property type="entry name" value="PGP-I_bact-type"/>
</dbReference>
<evidence type="ECO:0000256" key="6">
    <source>
        <dbReference type="PROSITE-ProRule" id="PRU10077"/>
    </source>
</evidence>
<comment type="similarity">
    <text evidence="1">Belongs to the peptidase C15 family.</text>
</comment>
<evidence type="ECO:0000256" key="2">
    <source>
        <dbReference type="ARBA" id="ARBA00022490"/>
    </source>
</evidence>
<keyword evidence="4 7" id="KW-0378">Hydrolase</keyword>
<dbReference type="Proteomes" id="UP001589813">
    <property type="component" value="Unassembled WGS sequence"/>
</dbReference>
<dbReference type="Pfam" id="PF01470">
    <property type="entry name" value="Peptidase_C15"/>
    <property type="match status" value="1"/>
</dbReference>
<evidence type="ECO:0000256" key="3">
    <source>
        <dbReference type="ARBA" id="ARBA00022670"/>
    </source>
</evidence>
<dbReference type="InterPro" id="IPR036440">
    <property type="entry name" value="Peptidase_C15-like_sf"/>
</dbReference>
<dbReference type="SUPFAM" id="SSF53182">
    <property type="entry name" value="Pyrrolidone carboxyl peptidase (pyroglutamate aminopeptidase)"/>
    <property type="match status" value="1"/>
</dbReference>
<feature type="active site" evidence="6">
    <location>
        <position position="143"/>
    </location>
</feature>
<evidence type="ECO:0000313" key="7">
    <source>
        <dbReference type="EMBL" id="MFC0048079.1"/>
    </source>
</evidence>
<evidence type="ECO:0000313" key="8">
    <source>
        <dbReference type="Proteomes" id="UP001589813"/>
    </source>
</evidence>
<name>A0ABV6BB20_9GAMM</name>
<keyword evidence="5" id="KW-0788">Thiol protease</keyword>
<protein>
    <recommendedName>
        <fullName evidence="6">Pyroglutamyl-peptidase I</fullName>
        <ecNumber evidence="6">3.4.19.3</ecNumber>
    </recommendedName>
</protein>
<keyword evidence="3" id="KW-0645">Protease</keyword>
<dbReference type="PRINTS" id="PR00706">
    <property type="entry name" value="PYROGLUPTASE"/>
</dbReference>
<dbReference type="NCBIfam" id="TIGR00504">
    <property type="entry name" value="pyro_pdase"/>
    <property type="match status" value="1"/>
</dbReference>
<dbReference type="PROSITE" id="PS01334">
    <property type="entry name" value="PYRASE_CYS"/>
    <property type="match status" value="1"/>
</dbReference>
<dbReference type="CDD" id="cd00501">
    <property type="entry name" value="Peptidase_C15"/>
    <property type="match status" value="1"/>
</dbReference>
<gene>
    <name evidence="7" type="primary">pcp</name>
    <name evidence="7" type="ORF">ACFFJP_07230</name>
</gene>
<dbReference type="EC" id="3.4.19.3" evidence="6"/>
<evidence type="ECO:0000256" key="1">
    <source>
        <dbReference type="ARBA" id="ARBA00006641"/>
    </source>
</evidence>
<dbReference type="NCBIfam" id="NF009676">
    <property type="entry name" value="PRK13197.1"/>
    <property type="match status" value="1"/>
</dbReference>
<organism evidence="7 8">
    <name type="scientific">Rheinheimera tilapiae</name>
    <dbReference type="NCBI Taxonomy" id="875043"/>
    <lineage>
        <taxon>Bacteria</taxon>
        <taxon>Pseudomonadati</taxon>
        <taxon>Pseudomonadota</taxon>
        <taxon>Gammaproteobacteria</taxon>
        <taxon>Chromatiales</taxon>
        <taxon>Chromatiaceae</taxon>
        <taxon>Rheinheimera</taxon>
    </lineage>
</organism>
<dbReference type="PIRSF" id="PIRSF015592">
    <property type="entry name" value="Prld-crbxl_pptds"/>
    <property type="match status" value="1"/>
</dbReference>
<comment type="caution">
    <text evidence="7">The sequence shown here is derived from an EMBL/GenBank/DDBJ whole genome shotgun (WGS) entry which is preliminary data.</text>
</comment>
<dbReference type="GO" id="GO:0016920">
    <property type="term" value="F:pyroglutamyl-peptidase activity"/>
    <property type="evidence" value="ECO:0007669"/>
    <property type="project" value="UniProtKB-EC"/>
</dbReference>
<keyword evidence="2" id="KW-0963">Cytoplasm</keyword>
<dbReference type="InterPro" id="IPR000816">
    <property type="entry name" value="Peptidase_C15"/>
</dbReference>
<dbReference type="EMBL" id="JBHLXP010000001">
    <property type="protein sequence ID" value="MFC0048079.1"/>
    <property type="molecule type" value="Genomic_DNA"/>
</dbReference>
<sequence length="214" mass="22922">MKVLFTGFEPFGGESTNPSAVAVEQICLLPPPTGVQWQALILPVEFRRSATLMQSCISSWQPDLVLCIGQAGGRPQISLEQVAINLLEARIPDNSGWQPSGEPIIATGPAAYFSTLPLKAIRQQLQHNGIPVNISYTAGTYVCNALMYQLLHHLSAMSSCRGGFIHIPYTPEQAAGKPDAASMSVAVVVQALLEIVRCCQQYSEDIAAVGGTLD</sequence>
<proteinExistence type="inferred from homology"/>
<comment type="catalytic activity">
    <reaction evidence="6">
        <text>Release of an N-terminal pyroglutamyl group from a polypeptide, the second amino acid generally not being Pro.</text>
        <dbReference type="EC" id="3.4.19.3"/>
    </reaction>
</comment>
<dbReference type="RefSeq" id="WP_377241933.1">
    <property type="nucleotide sequence ID" value="NZ_JBHLXP010000001.1"/>
</dbReference>
<dbReference type="InterPro" id="IPR016125">
    <property type="entry name" value="Peptidase_C15-like"/>
</dbReference>
<dbReference type="InterPro" id="IPR033694">
    <property type="entry name" value="PGPEP1_Cys_AS"/>
</dbReference>
<reference evidence="7 8" key="1">
    <citation type="submission" date="2024-09" db="EMBL/GenBank/DDBJ databases">
        <authorList>
            <person name="Sun Q."/>
            <person name="Mori K."/>
        </authorList>
    </citation>
    <scope>NUCLEOTIDE SEQUENCE [LARGE SCALE GENOMIC DNA]</scope>
    <source>
        <strain evidence="7 8">KCTC 23315</strain>
    </source>
</reference>
<dbReference type="PANTHER" id="PTHR23402">
    <property type="entry name" value="PROTEASE FAMILY C15 PYROGLUTAMYL-PEPTIDASE I-RELATED"/>
    <property type="match status" value="1"/>
</dbReference>
<dbReference type="PANTHER" id="PTHR23402:SF1">
    <property type="entry name" value="PYROGLUTAMYL-PEPTIDASE I"/>
    <property type="match status" value="1"/>
</dbReference>
<evidence type="ECO:0000256" key="4">
    <source>
        <dbReference type="ARBA" id="ARBA00022801"/>
    </source>
</evidence>